<dbReference type="AlphaFoldDB" id="A0AAE2YSM5"/>
<dbReference type="CDD" id="cd00657">
    <property type="entry name" value="Ferritin_like"/>
    <property type="match status" value="1"/>
</dbReference>
<dbReference type="Gene3D" id="1.10.620.20">
    <property type="entry name" value="Ribonucleotide Reductase, subunit A"/>
    <property type="match status" value="1"/>
</dbReference>
<reference evidence="1" key="1">
    <citation type="journal article" date="2021" name="ISME J.">
        <title>Genomic evolution of the class Acidithiobacillia: deep-branching Proteobacteria living in extreme acidic conditions.</title>
        <authorList>
            <person name="Moya-Beltran A."/>
            <person name="Beard S."/>
            <person name="Rojas-Villalobos C."/>
            <person name="Issotta F."/>
            <person name="Gallardo Y."/>
            <person name="Ulloa R."/>
            <person name="Giaveno A."/>
            <person name="Degli Esposti M."/>
            <person name="Johnson D.B."/>
            <person name="Quatrini R."/>
        </authorList>
    </citation>
    <scope>NUCLEOTIDE SEQUENCE</scope>
    <source>
        <strain evidence="1">VAN18-1</strain>
    </source>
</reference>
<organism evidence="1 2">
    <name type="scientific">Igneacidithiobacillus copahuensis</name>
    <dbReference type="NCBI Taxonomy" id="2724909"/>
    <lineage>
        <taxon>Bacteria</taxon>
        <taxon>Pseudomonadati</taxon>
        <taxon>Pseudomonadota</taxon>
        <taxon>Acidithiobacillia</taxon>
        <taxon>Acidithiobacillales</taxon>
        <taxon>Acidithiobacillaceae</taxon>
        <taxon>Igneacidithiobacillus</taxon>
    </lineage>
</organism>
<name>A0AAE2YSM5_9PROT</name>
<dbReference type="InterPro" id="IPR012348">
    <property type="entry name" value="RNR-like"/>
</dbReference>
<dbReference type="GO" id="GO:0016491">
    <property type="term" value="F:oxidoreductase activity"/>
    <property type="evidence" value="ECO:0007669"/>
    <property type="project" value="InterPro"/>
</dbReference>
<dbReference type="InterPro" id="IPR009078">
    <property type="entry name" value="Ferritin-like_SF"/>
</dbReference>
<accession>A0AAE2YSM5</accession>
<sequence>MAKNPRHPRWSLQDIPFDRIECAAIAEENDWFYLLAGASFVETLSDLYARNLAEYYGSNLEAQSWLREQWEQEEVQHGRALRAYVLAVWPDFNWEAAYARFVAEYGPLCQTESLGPTPALEMAARCVVETGTASFYTMIQQASPEPVLRELAARIRADEVQHYKYFYRFFREYQTRERISRWRILRGLWQRAAEADLEDSFLAIRCAFELRNPGQTFTPNDFRAFRKRLSVWIRRHYPFEMAIKMLMKPVALPPMLQRLLLPLLMRGARRAVT</sequence>
<proteinExistence type="predicted"/>
<dbReference type="SUPFAM" id="SSF47240">
    <property type="entry name" value="Ferritin-like"/>
    <property type="match status" value="1"/>
</dbReference>
<protein>
    <submittedName>
        <fullName evidence="1">Ferritin-like domain-containing protein</fullName>
    </submittedName>
</protein>
<keyword evidence="2" id="KW-1185">Reference proteome</keyword>
<dbReference type="RefSeq" id="WP_215873259.1">
    <property type="nucleotide sequence ID" value="NZ_JAAXYO010000196.1"/>
</dbReference>
<evidence type="ECO:0000313" key="1">
    <source>
        <dbReference type="EMBL" id="MBU2789345.1"/>
    </source>
</evidence>
<comment type="caution">
    <text evidence="1">The sequence shown here is derived from an EMBL/GenBank/DDBJ whole genome shotgun (WGS) entry which is preliminary data.</text>
</comment>
<dbReference type="Proteomes" id="UP001197378">
    <property type="component" value="Unassembled WGS sequence"/>
</dbReference>
<gene>
    <name evidence="1" type="ORF">HFQ13_14235</name>
</gene>
<evidence type="ECO:0000313" key="2">
    <source>
        <dbReference type="Proteomes" id="UP001197378"/>
    </source>
</evidence>
<dbReference type="EMBL" id="JAAXYO010000196">
    <property type="protein sequence ID" value="MBU2789345.1"/>
    <property type="molecule type" value="Genomic_DNA"/>
</dbReference>